<comment type="caution">
    <text evidence="5">The sequence shown here is derived from an EMBL/GenBank/DDBJ whole genome shotgun (WGS) entry which is preliminary data.</text>
</comment>
<dbReference type="Gene3D" id="3.40.50.2300">
    <property type="match status" value="2"/>
</dbReference>
<keyword evidence="2 3" id="KW-0732">Signal</keyword>
<feature type="chain" id="PRO_5045330206" evidence="3">
    <location>
        <begin position="35"/>
        <end position="397"/>
    </location>
</feature>
<dbReference type="PANTHER" id="PTHR30483">
    <property type="entry name" value="LEUCINE-SPECIFIC-BINDING PROTEIN"/>
    <property type="match status" value="1"/>
</dbReference>
<dbReference type="CDD" id="cd20014">
    <property type="entry name" value="PBP1_RPA0668_benzoate-like"/>
    <property type="match status" value="1"/>
</dbReference>
<evidence type="ECO:0000313" key="5">
    <source>
        <dbReference type="EMBL" id="MDP4299655.1"/>
    </source>
</evidence>
<evidence type="ECO:0000313" key="6">
    <source>
        <dbReference type="Proteomes" id="UP001235760"/>
    </source>
</evidence>
<keyword evidence="6" id="KW-1185">Reference proteome</keyword>
<proteinExistence type="inferred from homology"/>
<reference evidence="5 6" key="1">
    <citation type="submission" date="2023-08" db="EMBL/GenBank/DDBJ databases">
        <authorList>
            <person name="Roldan D.M."/>
            <person name="Menes R.J."/>
        </authorList>
    </citation>
    <scope>NUCLEOTIDE SEQUENCE [LARGE SCALE GENOMIC DNA]</scope>
    <source>
        <strain evidence="5 6">CCM 2812</strain>
    </source>
</reference>
<gene>
    <name evidence="5" type="ORF">Q8X39_03335</name>
</gene>
<dbReference type="InterPro" id="IPR028082">
    <property type="entry name" value="Peripla_BP_I"/>
</dbReference>
<dbReference type="SUPFAM" id="SSF53822">
    <property type="entry name" value="Periplasmic binding protein-like I"/>
    <property type="match status" value="1"/>
</dbReference>
<dbReference type="Proteomes" id="UP001235760">
    <property type="component" value="Unassembled WGS sequence"/>
</dbReference>
<accession>A0ABT9FZR0</accession>
<sequence length="397" mass="42182">MKHPASPRRPALRQLALGAALVAAFTGLSLQAVAQEKIKVGLMLPYTGTFAALGVAIENGFRQYVDEQGGKLGGRAIEFVKVDDESDPAKAADNANKLVKRDNVDVMVGTVHSGVALAMAKVAKDNDTLLIVPNAGADAITGPLCAPNIFRSSFSNWQPGYAIGKVAAERKFKTAVTLTWKYAAGDETVRGFKEAFEGGGGKVVKELNLPFPTVEFQALLTEIASTRPDVVFVFFAGGGAVKFVKDWSAAGLKDKIPLYASGFLTDGTLEAQGDAAAGIMTALHYADDLSNKRDQAFRLQYAKTYKLQPDVYAVQGYDAAQLLGAGLAAVKGDIKNRDGMVKAMEAARIDSPRGPFTLSKAHNPVQDFYLRQVVGKVNKNVGLAAKGLADPARGCRM</sequence>
<dbReference type="PROSITE" id="PS51318">
    <property type="entry name" value="TAT"/>
    <property type="match status" value="1"/>
</dbReference>
<name>A0ABT9FZR0_LEPDI</name>
<dbReference type="EMBL" id="JAUZEE010000001">
    <property type="protein sequence ID" value="MDP4299655.1"/>
    <property type="molecule type" value="Genomic_DNA"/>
</dbReference>
<evidence type="ECO:0000259" key="4">
    <source>
        <dbReference type="Pfam" id="PF13458"/>
    </source>
</evidence>
<dbReference type="InterPro" id="IPR028081">
    <property type="entry name" value="Leu-bd"/>
</dbReference>
<feature type="signal peptide" evidence="3">
    <location>
        <begin position="1"/>
        <end position="34"/>
    </location>
</feature>
<dbReference type="InterPro" id="IPR051010">
    <property type="entry name" value="BCAA_transport"/>
</dbReference>
<comment type="similarity">
    <text evidence="1">Belongs to the leucine-binding protein family.</text>
</comment>
<feature type="domain" description="Leucine-binding protein" evidence="4">
    <location>
        <begin position="37"/>
        <end position="374"/>
    </location>
</feature>
<evidence type="ECO:0000256" key="1">
    <source>
        <dbReference type="ARBA" id="ARBA00010062"/>
    </source>
</evidence>
<dbReference type="Pfam" id="PF13458">
    <property type="entry name" value="Peripla_BP_6"/>
    <property type="match status" value="1"/>
</dbReference>
<dbReference type="InterPro" id="IPR006311">
    <property type="entry name" value="TAT_signal"/>
</dbReference>
<organism evidence="5 6">
    <name type="scientific">Leptothrix discophora</name>
    <dbReference type="NCBI Taxonomy" id="89"/>
    <lineage>
        <taxon>Bacteria</taxon>
        <taxon>Pseudomonadati</taxon>
        <taxon>Pseudomonadota</taxon>
        <taxon>Betaproteobacteria</taxon>
        <taxon>Burkholderiales</taxon>
        <taxon>Sphaerotilaceae</taxon>
        <taxon>Leptothrix</taxon>
    </lineage>
</organism>
<dbReference type="PANTHER" id="PTHR30483:SF6">
    <property type="entry name" value="PERIPLASMIC BINDING PROTEIN OF ABC TRANSPORTER FOR NATURAL AMINO ACIDS"/>
    <property type="match status" value="1"/>
</dbReference>
<evidence type="ECO:0000256" key="2">
    <source>
        <dbReference type="ARBA" id="ARBA00022729"/>
    </source>
</evidence>
<evidence type="ECO:0000256" key="3">
    <source>
        <dbReference type="SAM" id="SignalP"/>
    </source>
</evidence>
<dbReference type="RefSeq" id="WP_305748188.1">
    <property type="nucleotide sequence ID" value="NZ_JAUZEE010000001.1"/>
</dbReference>
<protein>
    <submittedName>
        <fullName evidence="5">ABC transporter substrate-binding protein</fullName>
    </submittedName>
</protein>